<evidence type="ECO:0000313" key="1">
    <source>
        <dbReference type="EMBL" id="KAK2915632.1"/>
    </source>
</evidence>
<dbReference type="PANTHER" id="PTHR31025">
    <property type="entry name" value="SI:CH211-196P9.1-RELATED"/>
    <property type="match status" value="1"/>
</dbReference>
<protein>
    <submittedName>
        <fullName evidence="1">Uncharacterized protein</fullName>
    </submittedName>
</protein>
<comment type="caution">
    <text evidence="1">The sequence shown here is derived from an EMBL/GenBank/DDBJ whole genome shotgun (WGS) entry which is preliminary data.</text>
</comment>
<name>A0AA88QBX2_9TELE</name>
<reference evidence="1" key="1">
    <citation type="submission" date="2023-08" db="EMBL/GenBank/DDBJ databases">
        <title>Chromosome-level Genome Assembly of mud carp (Cirrhinus molitorella).</title>
        <authorList>
            <person name="Liu H."/>
        </authorList>
    </citation>
    <scope>NUCLEOTIDE SEQUENCE</scope>
    <source>
        <strain evidence="1">Prfri</strain>
        <tissue evidence="1">Muscle</tissue>
    </source>
</reference>
<organism evidence="1 2">
    <name type="scientific">Cirrhinus molitorella</name>
    <name type="common">mud carp</name>
    <dbReference type="NCBI Taxonomy" id="172907"/>
    <lineage>
        <taxon>Eukaryota</taxon>
        <taxon>Metazoa</taxon>
        <taxon>Chordata</taxon>
        <taxon>Craniata</taxon>
        <taxon>Vertebrata</taxon>
        <taxon>Euteleostomi</taxon>
        <taxon>Actinopterygii</taxon>
        <taxon>Neopterygii</taxon>
        <taxon>Teleostei</taxon>
        <taxon>Ostariophysi</taxon>
        <taxon>Cypriniformes</taxon>
        <taxon>Cyprinidae</taxon>
        <taxon>Labeoninae</taxon>
        <taxon>Labeonini</taxon>
        <taxon>Cirrhinus</taxon>
    </lineage>
</organism>
<accession>A0AA88QBX2</accession>
<evidence type="ECO:0000313" key="2">
    <source>
        <dbReference type="Proteomes" id="UP001187343"/>
    </source>
</evidence>
<dbReference type="AlphaFoldDB" id="A0AA88QBX2"/>
<gene>
    <name evidence="1" type="ORF">Q8A67_000006</name>
</gene>
<keyword evidence="2" id="KW-1185">Reference proteome</keyword>
<dbReference type="PANTHER" id="PTHR31025:SF22">
    <property type="entry name" value="IP13529P"/>
    <property type="match status" value="1"/>
</dbReference>
<sequence length="173" mass="20028">MEAVIRSVLPMLDNDQLNELISELTRIGVKTDDDLQYVTADDIKDFLSPIDCRKLIHFLKNRGDSVLHSKKWMLVIEGKYLFPECDLPDVTSAFAVLFASYYVLNLEYQVEAATTLEFIQRFIVRINPENSKCSSKLQLSKRTGNLVRRKTSGLNPHISTFIQEFLDFTWQNY</sequence>
<dbReference type="EMBL" id="JAUYZG010000001">
    <property type="protein sequence ID" value="KAK2915632.1"/>
    <property type="molecule type" value="Genomic_DNA"/>
</dbReference>
<dbReference type="Proteomes" id="UP001187343">
    <property type="component" value="Unassembled WGS sequence"/>
</dbReference>
<proteinExistence type="predicted"/>